<evidence type="ECO:0000256" key="5">
    <source>
        <dbReference type="ARBA" id="ARBA00022801"/>
    </source>
</evidence>
<dbReference type="SUPFAM" id="SSF48403">
    <property type="entry name" value="Ankyrin repeat"/>
    <property type="match status" value="1"/>
</dbReference>
<feature type="region of interest" description="Disordered" evidence="11">
    <location>
        <begin position="250"/>
        <end position="274"/>
    </location>
</feature>
<accession>A0A2R5FZL9</accession>
<protein>
    <recommendedName>
        <fullName evidence="3">histone deacetylase</fullName>
        <ecNumber evidence="3">3.5.1.98</ecNumber>
    </recommendedName>
</protein>
<dbReference type="PRINTS" id="PR01270">
    <property type="entry name" value="HDASUPER"/>
</dbReference>
<dbReference type="InterPro" id="IPR023801">
    <property type="entry name" value="His_deacetylse_dom"/>
</dbReference>
<dbReference type="InParanoid" id="A0A2R5FZL9"/>
<dbReference type="AlphaFoldDB" id="A0A2R5FZL9"/>
<organism evidence="13 14">
    <name type="scientific">Hondaea fermentalgiana</name>
    <dbReference type="NCBI Taxonomy" id="2315210"/>
    <lineage>
        <taxon>Eukaryota</taxon>
        <taxon>Sar</taxon>
        <taxon>Stramenopiles</taxon>
        <taxon>Bigyra</taxon>
        <taxon>Labyrinthulomycetes</taxon>
        <taxon>Thraustochytrida</taxon>
        <taxon>Thraustochytriidae</taxon>
        <taxon>Hondaea</taxon>
    </lineage>
</organism>
<dbReference type="GO" id="GO:0040029">
    <property type="term" value="P:epigenetic regulation of gene expression"/>
    <property type="evidence" value="ECO:0007669"/>
    <property type="project" value="TreeGrafter"/>
</dbReference>
<keyword evidence="10" id="KW-0040">ANK repeat</keyword>
<comment type="similarity">
    <text evidence="2">Belongs to the histone deacetylase family. HD type 2 subfamily.</text>
</comment>
<feature type="repeat" description="ANK" evidence="10">
    <location>
        <begin position="346"/>
        <end position="378"/>
    </location>
</feature>
<evidence type="ECO:0000256" key="3">
    <source>
        <dbReference type="ARBA" id="ARBA00012111"/>
    </source>
</evidence>
<dbReference type="InterPro" id="IPR023696">
    <property type="entry name" value="Ureohydrolase_dom_sf"/>
</dbReference>
<name>A0A2R5FZL9_9STRA</name>
<feature type="region of interest" description="Disordered" evidence="11">
    <location>
        <begin position="1"/>
        <end position="195"/>
    </location>
</feature>
<evidence type="ECO:0000256" key="4">
    <source>
        <dbReference type="ARBA" id="ARBA00022491"/>
    </source>
</evidence>
<dbReference type="EMBL" id="BEYU01000005">
    <property type="protein sequence ID" value="GBG24202.1"/>
    <property type="molecule type" value="Genomic_DNA"/>
</dbReference>
<dbReference type="Pfam" id="PF00850">
    <property type="entry name" value="Hist_deacetyl"/>
    <property type="match status" value="1"/>
</dbReference>
<feature type="compositionally biased region" description="Polar residues" evidence="11">
    <location>
        <begin position="159"/>
        <end position="168"/>
    </location>
</feature>
<feature type="domain" description="Histone deacetylase" evidence="12">
    <location>
        <begin position="468"/>
        <end position="859"/>
    </location>
</feature>
<feature type="compositionally biased region" description="Polar residues" evidence="11">
    <location>
        <begin position="100"/>
        <end position="130"/>
    </location>
</feature>
<dbReference type="InterPro" id="IPR037138">
    <property type="entry name" value="His_deacetylse_dom_sf"/>
</dbReference>
<dbReference type="EC" id="3.5.1.98" evidence="3"/>
<evidence type="ECO:0000256" key="2">
    <source>
        <dbReference type="ARBA" id="ARBA00007738"/>
    </source>
</evidence>
<evidence type="ECO:0000256" key="6">
    <source>
        <dbReference type="ARBA" id="ARBA00022853"/>
    </source>
</evidence>
<evidence type="ECO:0000256" key="7">
    <source>
        <dbReference type="ARBA" id="ARBA00023015"/>
    </source>
</evidence>
<dbReference type="PANTHER" id="PTHR10625">
    <property type="entry name" value="HISTONE DEACETYLASE HDAC1-RELATED"/>
    <property type="match status" value="1"/>
</dbReference>
<dbReference type="Gene3D" id="3.40.800.20">
    <property type="entry name" value="Histone deacetylase domain"/>
    <property type="match status" value="1"/>
</dbReference>
<dbReference type="Proteomes" id="UP000241890">
    <property type="component" value="Unassembled WGS sequence"/>
</dbReference>
<evidence type="ECO:0000256" key="1">
    <source>
        <dbReference type="ARBA" id="ARBA00004123"/>
    </source>
</evidence>
<keyword evidence="8" id="KW-0804">Transcription</keyword>
<keyword evidence="6" id="KW-0156">Chromatin regulator</keyword>
<keyword evidence="14" id="KW-1185">Reference proteome</keyword>
<gene>
    <name evidence="13" type="ORF">FCC1311_004202</name>
</gene>
<evidence type="ECO:0000256" key="11">
    <source>
        <dbReference type="SAM" id="MobiDB-lite"/>
    </source>
</evidence>
<evidence type="ECO:0000256" key="10">
    <source>
        <dbReference type="PROSITE-ProRule" id="PRU00023"/>
    </source>
</evidence>
<dbReference type="PANTHER" id="PTHR10625:SF5">
    <property type="entry name" value="HISTONE DEACETYLASE"/>
    <property type="match status" value="1"/>
</dbReference>
<evidence type="ECO:0000256" key="9">
    <source>
        <dbReference type="ARBA" id="ARBA00023242"/>
    </source>
</evidence>
<reference evidence="13 14" key="1">
    <citation type="submission" date="2017-12" db="EMBL/GenBank/DDBJ databases">
        <title>Sequencing, de novo assembly and annotation of complete genome of a new Thraustochytrid species, strain FCC1311.</title>
        <authorList>
            <person name="Sedici K."/>
            <person name="Godart F."/>
            <person name="Aiese Cigliano R."/>
            <person name="Sanseverino W."/>
            <person name="Barakat M."/>
            <person name="Ortet P."/>
            <person name="Marechal E."/>
            <person name="Cagnac O."/>
            <person name="Amato A."/>
        </authorList>
    </citation>
    <scope>NUCLEOTIDE SEQUENCE [LARGE SCALE GENOMIC DNA]</scope>
</reference>
<dbReference type="GO" id="GO:0000118">
    <property type="term" value="C:histone deacetylase complex"/>
    <property type="evidence" value="ECO:0007669"/>
    <property type="project" value="TreeGrafter"/>
</dbReference>
<dbReference type="InterPro" id="IPR036770">
    <property type="entry name" value="Ankyrin_rpt-contain_sf"/>
</dbReference>
<keyword evidence="9" id="KW-0539">Nucleus</keyword>
<dbReference type="PROSITE" id="PS50297">
    <property type="entry name" value="ANK_REP_REGION"/>
    <property type="match status" value="2"/>
</dbReference>
<comment type="subcellular location">
    <subcellularLocation>
        <location evidence="1">Nucleus</location>
    </subcellularLocation>
</comment>
<feature type="repeat" description="ANK" evidence="10">
    <location>
        <begin position="379"/>
        <end position="412"/>
    </location>
</feature>
<evidence type="ECO:0000313" key="14">
    <source>
        <dbReference type="Proteomes" id="UP000241890"/>
    </source>
</evidence>
<feature type="region of interest" description="Disordered" evidence="11">
    <location>
        <begin position="710"/>
        <end position="773"/>
    </location>
</feature>
<evidence type="ECO:0000256" key="8">
    <source>
        <dbReference type="ARBA" id="ARBA00023163"/>
    </source>
</evidence>
<dbReference type="Pfam" id="PF12796">
    <property type="entry name" value="Ank_2"/>
    <property type="match status" value="1"/>
</dbReference>
<dbReference type="SMART" id="SM00248">
    <property type="entry name" value="ANK"/>
    <property type="match status" value="4"/>
</dbReference>
<evidence type="ECO:0000259" key="12">
    <source>
        <dbReference type="Pfam" id="PF00850"/>
    </source>
</evidence>
<sequence length="894" mass="95626">MGSRAESEEDLQGVVTSSRAQDEQVGRVQHAIETSLVAEDGADAKAGAQSQVDAPTLATRDPSQVAEVEMSDEHGTYASDEHDAVVRPSAVSGHGRGRSATGSFSDNNIYGDSNIQSLNGDRNDVRSSSGVVAGRNSDKHSTYAKRHDKYDASVRLSAISDSGPTTSKLRIVNPERLSGSESDENDFGSQQRNGSFPVPMYSPRMGDLNGLGSPRPVGLGSPRLTKVGSGSVSLIFTAPPTAGTSTAAKREAAAAKRAAKAQKPAPPASSQMQQRTALHEAILAGDEEAFDRLLVDLAIDEIDACEPKTGYSALMSASACEDGADAARLVAKLIERGAEIRTLDAEGFSAVHWAAAMGNCAAMEALLDAGADLDGQSESGDTALHRAARFGRDACIKSLVRDYGADVNVRNENDETALDAAGYLSPNKQIASRVRAAARKALFEADTRMKTLVVMHEECLGHRTAQAHQEAPERISAIHGKLKAGIDPECLQFCSAFEPATKALLRYAHNDKYIDLVFDLHQKVASLGRPVPFTPRVQVMNGLEENQLKDERGCDTFFSEGSLPAARRAVGGVCCAVDHVVSGTNRNAFCLVRPPGHHAGVNGLLDNAVSCGFCIFNNVAIGAMHALTKYKSFIRRIAIVDFDVHHGNGTEEIVRTKFKRPEDILFFSIHLFDKAEDKAVGSGEFYPGSGGKDDPQCNVINSPIMPLWRVPTNRTRSKKRRLTDDDGPAAPQSRGAESKNGVDMSAPPSTSDGTNGSHFSSPPLPTGPNYGRQAFRDHVNSRLVPALYRFDPDLIFISAGFDAGKNDVGCSRTENGKYWSGIDLGPDDYAFVTAEIQQVARACCQGRVVSLLEGGYGQWAREKTGAAGEPKKLVLNRDQLGENALAHVRALVDK</sequence>
<keyword evidence="7" id="KW-0805">Transcription regulation</keyword>
<feature type="compositionally biased region" description="Polar residues" evidence="11">
    <location>
        <begin position="747"/>
        <end position="760"/>
    </location>
</feature>
<dbReference type="PROSITE" id="PS50088">
    <property type="entry name" value="ANK_REPEAT"/>
    <property type="match status" value="2"/>
</dbReference>
<feature type="compositionally biased region" description="Basic and acidic residues" evidence="11">
    <location>
        <begin position="71"/>
        <end position="85"/>
    </location>
</feature>
<keyword evidence="4" id="KW-0678">Repressor</keyword>
<dbReference type="GO" id="GO:0141221">
    <property type="term" value="F:histone deacetylase activity, hydrolytic mechanism"/>
    <property type="evidence" value="ECO:0007669"/>
    <property type="project" value="UniProtKB-EC"/>
</dbReference>
<comment type="caution">
    <text evidence="13">The sequence shown here is derived from an EMBL/GenBank/DDBJ whole genome shotgun (WGS) entry which is preliminary data.</text>
</comment>
<proteinExistence type="inferred from homology"/>
<dbReference type="Gene3D" id="1.25.40.20">
    <property type="entry name" value="Ankyrin repeat-containing domain"/>
    <property type="match status" value="1"/>
</dbReference>
<dbReference type="SUPFAM" id="SSF52768">
    <property type="entry name" value="Arginase/deacetylase"/>
    <property type="match status" value="2"/>
</dbReference>
<keyword evidence="5" id="KW-0378">Hydrolase</keyword>
<evidence type="ECO:0000313" key="13">
    <source>
        <dbReference type="EMBL" id="GBG24202.1"/>
    </source>
</evidence>
<dbReference type="InterPro" id="IPR000286">
    <property type="entry name" value="HDACs"/>
</dbReference>
<dbReference type="InterPro" id="IPR002110">
    <property type="entry name" value="Ankyrin_rpt"/>
</dbReference>
<dbReference type="OrthoDB" id="424012at2759"/>
<dbReference type="GO" id="GO:0005737">
    <property type="term" value="C:cytoplasm"/>
    <property type="evidence" value="ECO:0007669"/>
    <property type="project" value="TreeGrafter"/>
</dbReference>